<evidence type="ECO:0000259" key="3">
    <source>
        <dbReference type="Pfam" id="PF05426"/>
    </source>
</evidence>
<dbReference type="RefSeq" id="WP_182110416.1">
    <property type="nucleotide sequence ID" value="NZ_JACFYF010000019.1"/>
</dbReference>
<evidence type="ECO:0000256" key="2">
    <source>
        <dbReference type="ARBA" id="ARBA00023239"/>
    </source>
</evidence>
<evidence type="ECO:0000313" key="4">
    <source>
        <dbReference type="EMBL" id="MBA5764363.1"/>
    </source>
</evidence>
<name>A0A7W2IVG6_9VIBR</name>
<dbReference type="Proteomes" id="UP000571701">
    <property type="component" value="Unassembled WGS sequence"/>
</dbReference>
<evidence type="ECO:0000313" key="5">
    <source>
        <dbReference type="Proteomes" id="UP000571701"/>
    </source>
</evidence>
<protein>
    <submittedName>
        <fullName evidence="4">Alginate lyase family protein</fullName>
    </submittedName>
</protein>
<dbReference type="Pfam" id="PF05426">
    <property type="entry name" value="Alginate_lyase"/>
    <property type="match status" value="1"/>
</dbReference>
<comment type="caution">
    <text evidence="4">The sequence shown here is derived from an EMBL/GenBank/DDBJ whole genome shotgun (WGS) entry which is preliminary data.</text>
</comment>
<evidence type="ECO:0000256" key="1">
    <source>
        <dbReference type="ARBA" id="ARBA00022729"/>
    </source>
</evidence>
<dbReference type="EMBL" id="JACFYF010000019">
    <property type="protein sequence ID" value="MBA5764363.1"/>
    <property type="molecule type" value="Genomic_DNA"/>
</dbReference>
<dbReference type="PROSITE" id="PS51257">
    <property type="entry name" value="PROKAR_LIPOPROTEIN"/>
    <property type="match status" value="1"/>
</dbReference>
<feature type="domain" description="Alginate lyase" evidence="3">
    <location>
        <begin position="61"/>
        <end position="293"/>
    </location>
</feature>
<keyword evidence="5" id="KW-1185">Reference proteome</keyword>
<proteinExistence type="predicted"/>
<dbReference type="SUPFAM" id="SSF48230">
    <property type="entry name" value="Chondroitin AC/alginate lyase"/>
    <property type="match status" value="1"/>
</dbReference>
<dbReference type="Gene3D" id="1.50.10.100">
    <property type="entry name" value="Chondroitin AC/alginate lyase"/>
    <property type="match status" value="1"/>
</dbReference>
<gene>
    <name evidence="4" type="ORF">H2O73_18570</name>
</gene>
<dbReference type="AlphaFoldDB" id="A0A7W2IVG6"/>
<keyword evidence="2 4" id="KW-0456">Lyase</keyword>
<organism evidence="4 5">
    <name type="scientific">Vibrio marinisediminis</name>
    <dbReference type="NCBI Taxonomy" id="2758441"/>
    <lineage>
        <taxon>Bacteria</taxon>
        <taxon>Pseudomonadati</taxon>
        <taxon>Pseudomonadota</taxon>
        <taxon>Gammaproteobacteria</taxon>
        <taxon>Vibrionales</taxon>
        <taxon>Vibrionaceae</taxon>
        <taxon>Vibrio</taxon>
    </lineage>
</organism>
<dbReference type="GO" id="GO:0016829">
    <property type="term" value="F:lyase activity"/>
    <property type="evidence" value="ECO:0007669"/>
    <property type="project" value="UniProtKB-KW"/>
</dbReference>
<sequence length="368" mass="41951">MLNYRYHFLALFTCIAFFGCKTSKAEKTLSTPTEYVLHNELDVSESECQYIPPYQGTLIFNSKYSPDDESKSTVVKELDEKYEESTALINEFTFHIVKLSDRIVQGGTSEELTCYLSSVSTWADQSSLTNNTEINHMGKAVKKWALASIASSYLKVSLNYSDSIPDATDKLIKNWISTLAYQVKHDYSNRKPSQINNHDYWAAWAVIASAAVLHDTDLYQWAEDVFVYASGQIDNDGFLPNELKRETRAAMYHNYAMQPLAMVGLFVFENNPELYEQHRSKIELLTENLFSHALGDDLFKQKTGLEQVDSEITIKGRTAWLAPYLTYSPSQEAQIRKVMSITSSFRSTRLGGDLEFLFLTLTNKPLRD</sequence>
<dbReference type="InterPro" id="IPR008929">
    <property type="entry name" value="Chondroitin_lyas"/>
</dbReference>
<keyword evidence="1" id="KW-0732">Signal</keyword>
<dbReference type="InterPro" id="IPR008397">
    <property type="entry name" value="Alginate_lyase_dom"/>
</dbReference>
<reference evidence="4 5" key="1">
    <citation type="submission" date="2020-07" db="EMBL/GenBank/DDBJ databases">
        <title>Vibrio marinisediminis sp. nov., isolated from marine sediment.</title>
        <authorList>
            <person name="Ji X."/>
        </authorList>
    </citation>
    <scope>NUCLEOTIDE SEQUENCE [LARGE SCALE GENOMIC DNA]</scope>
    <source>
        <strain evidence="4 5">404</strain>
    </source>
</reference>
<accession>A0A7W2IVG6</accession>
<dbReference type="GO" id="GO:0042597">
    <property type="term" value="C:periplasmic space"/>
    <property type="evidence" value="ECO:0007669"/>
    <property type="project" value="InterPro"/>
</dbReference>